<keyword evidence="2" id="KW-1185">Reference proteome</keyword>
<evidence type="ECO:0000313" key="2">
    <source>
        <dbReference type="Proteomes" id="UP000243217"/>
    </source>
</evidence>
<organism evidence="1 2">
    <name type="scientific">Thraustotheca clavata</name>
    <dbReference type="NCBI Taxonomy" id="74557"/>
    <lineage>
        <taxon>Eukaryota</taxon>
        <taxon>Sar</taxon>
        <taxon>Stramenopiles</taxon>
        <taxon>Oomycota</taxon>
        <taxon>Saprolegniomycetes</taxon>
        <taxon>Saprolegniales</taxon>
        <taxon>Achlyaceae</taxon>
        <taxon>Thraustotheca</taxon>
    </lineage>
</organism>
<sequence length="61" mass="7797">MLRREPTRLDVKEELADEYEDYRREMKRMREERVKGDVKRERELFVMQAKEERERRIGLRR</sequence>
<proteinExistence type="predicted"/>
<protein>
    <submittedName>
        <fullName evidence="1">Uncharacterized protein</fullName>
    </submittedName>
</protein>
<accession>A0A1W0A2U2</accession>
<evidence type="ECO:0000313" key="1">
    <source>
        <dbReference type="EMBL" id="OQS04360.1"/>
    </source>
</evidence>
<comment type="caution">
    <text evidence="1">The sequence shown here is derived from an EMBL/GenBank/DDBJ whole genome shotgun (WGS) entry which is preliminary data.</text>
</comment>
<dbReference type="Proteomes" id="UP000243217">
    <property type="component" value="Unassembled WGS sequence"/>
</dbReference>
<dbReference type="EMBL" id="JNBS01000628">
    <property type="protein sequence ID" value="OQS04360.1"/>
    <property type="molecule type" value="Genomic_DNA"/>
</dbReference>
<reference evidence="1 2" key="1">
    <citation type="journal article" date="2014" name="Genome Biol. Evol.">
        <title>The secreted proteins of Achlya hypogyna and Thraustotheca clavata identify the ancestral oomycete secretome and reveal gene acquisitions by horizontal gene transfer.</title>
        <authorList>
            <person name="Misner I."/>
            <person name="Blouin N."/>
            <person name="Leonard G."/>
            <person name="Richards T.A."/>
            <person name="Lane C.E."/>
        </authorList>
    </citation>
    <scope>NUCLEOTIDE SEQUENCE [LARGE SCALE GENOMIC DNA]</scope>
    <source>
        <strain evidence="1 2">ATCC 34112</strain>
    </source>
</reference>
<name>A0A1W0A2U2_9STRA</name>
<gene>
    <name evidence="1" type="ORF">THRCLA_20906</name>
</gene>
<dbReference type="AlphaFoldDB" id="A0A1W0A2U2"/>